<sequence>MASSDGFTHFLLSMGSLDNNSNSKISDTLMKVLDFCQVLQKKHQCLEVTVNELRRENTNLRTQVDRLRADLAHRVETVVDRKTTALQARLHDAEMNIKATREAAERFVTLEEVSALTATREQEFQQRIEDRISGELSRHATNEQLDQTRSDVSALRSNFDNVADRLQEWSEYRQLQEETEIGQTALETRTPLGNIHLLHPSKSSPLQWELKNFSQFKRLARGNTCRRLYSRPFGIEKDGTVRCVLRLLVVILPNEDVYQFALEVLYATKYQRKFDFRFQILSPTSKKPIVKTFSSTEACIPRYWFPQNELQPSGLVSFAFAVTEDQLIKGDLLVDDQLLIQVGLRE</sequence>
<dbReference type="AlphaFoldDB" id="A0AAJ6QMN4"/>
<dbReference type="RefSeq" id="XP_003737726.1">
    <property type="nucleotide sequence ID" value="XM_003737678.2"/>
</dbReference>
<protein>
    <submittedName>
        <fullName evidence="3">Uncharacterized protein LOC100901283</fullName>
    </submittedName>
</protein>
<name>A0AAJ6QMN4_9ACAR</name>
<dbReference type="KEGG" id="goe:100901283"/>
<evidence type="ECO:0000313" key="3">
    <source>
        <dbReference type="RefSeq" id="XP_003737726.1"/>
    </source>
</evidence>
<dbReference type="Proteomes" id="UP000694867">
    <property type="component" value="Unplaced"/>
</dbReference>
<evidence type="ECO:0000256" key="1">
    <source>
        <dbReference type="SAM" id="Coils"/>
    </source>
</evidence>
<keyword evidence="2" id="KW-1185">Reference proteome</keyword>
<gene>
    <name evidence="3" type="primary">LOC100901283</name>
</gene>
<reference evidence="3" key="1">
    <citation type="submission" date="2025-08" db="UniProtKB">
        <authorList>
            <consortium name="RefSeq"/>
        </authorList>
    </citation>
    <scope>IDENTIFICATION</scope>
</reference>
<keyword evidence="1" id="KW-0175">Coiled coil</keyword>
<dbReference type="InterPro" id="IPR008974">
    <property type="entry name" value="TRAF-like"/>
</dbReference>
<dbReference type="SUPFAM" id="SSF49599">
    <property type="entry name" value="TRAF domain-like"/>
    <property type="match status" value="1"/>
</dbReference>
<evidence type="ECO:0000313" key="2">
    <source>
        <dbReference type="Proteomes" id="UP000694867"/>
    </source>
</evidence>
<proteinExistence type="predicted"/>
<dbReference type="Gene3D" id="2.60.210.10">
    <property type="entry name" value="Apoptosis, Tumor Necrosis Factor Receptor Associated Protein 2, Chain A"/>
    <property type="match status" value="1"/>
</dbReference>
<feature type="coiled-coil region" evidence="1">
    <location>
        <begin position="36"/>
        <end position="70"/>
    </location>
</feature>
<dbReference type="GeneID" id="100901283"/>
<accession>A0AAJ6QMN4</accession>
<organism evidence="2 3">
    <name type="scientific">Galendromus occidentalis</name>
    <name type="common">western predatory mite</name>
    <dbReference type="NCBI Taxonomy" id="34638"/>
    <lineage>
        <taxon>Eukaryota</taxon>
        <taxon>Metazoa</taxon>
        <taxon>Ecdysozoa</taxon>
        <taxon>Arthropoda</taxon>
        <taxon>Chelicerata</taxon>
        <taxon>Arachnida</taxon>
        <taxon>Acari</taxon>
        <taxon>Parasitiformes</taxon>
        <taxon>Mesostigmata</taxon>
        <taxon>Gamasina</taxon>
        <taxon>Phytoseioidea</taxon>
        <taxon>Phytoseiidae</taxon>
        <taxon>Typhlodrominae</taxon>
        <taxon>Galendromus</taxon>
    </lineage>
</organism>